<evidence type="ECO:0000313" key="1">
    <source>
        <dbReference type="EMBL" id="KUK79511.1"/>
    </source>
</evidence>
<dbReference type="PATRIC" id="fig|1184387.3.peg.1820"/>
<accession>A0A117M1Q0</accession>
<gene>
    <name evidence="1" type="ORF">XD94_1358</name>
</gene>
<comment type="caution">
    <text evidence="1">The sequence shown here is derived from an EMBL/GenBank/DDBJ whole genome shotgun (WGS) entry which is preliminary data.</text>
</comment>
<dbReference type="EMBL" id="LGGP01000257">
    <property type="protein sequence ID" value="KUK79511.1"/>
    <property type="molecule type" value="Genomic_DNA"/>
</dbReference>
<sequence length="103" mass="11578">MRRGNIVTLVLSVLLLSICMITSFFALSVVNSNRKNTQLMLEASVKRGVRVSAERLLQFSIDNGRPLAVELNGYSLETDFVDGRWCVRIDNGDDQEQIFAEGR</sequence>
<proteinExistence type="predicted"/>
<dbReference type="AlphaFoldDB" id="A0A117M1Q0"/>
<name>A0A117M1Q0_9BACT</name>
<reference evidence="2" key="1">
    <citation type="journal article" date="2015" name="MBio">
        <title>Genome-Resolved Metagenomic Analysis Reveals Roles for Candidate Phyla and Other Microbial Community Members in Biogeochemical Transformations in Oil Reservoirs.</title>
        <authorList>
            <person name="Hu P."/>
            <person name="Tom L."/>
            <person name="Singh A."/>
            <person name="Thomas B.C."/>
            <person name="Baker B.J."/>
            <person name="Piceno Y.M."/>
            <person name="Andersen G.L."/>
            <person name="Banfield J.F."/>
        </authorList>
    </citation>
    <scope>NUCLEOTIDE SEQUENCE [LARGE SCALE GENOMIC DNA]</scope>
</reference>
<dbReference type="Proteomes" id="UP000054092">
    <property type="component" value="Unassembled WGS sequence"/>
</dbReference>
<protein>
    <recommendedName>
        <fullName evidence="3">Type II secretory pathway, pseudopilin PulG</fullName>
    </recommendedName>
</protein>
<organism evidence="1 2">
    <name type="scientific">Mesotoga prima</name>
    <dbReference type="NCBI Taxonomy" id="1184387"/>
    <lineage>
        <taxon>Bacteria</taxon>
        <taxon>Thermotogati</taxon>
        <taxon>Thermotogota</taxon>
        <taxon>Thermotogae</taxon>
        <taxon>Kosmotogales</taxon>
        <taxon>Kosmotogaceae</taxon>
        <taxon>Mesotoga</taxon>
    </lineage>
</organism>
<evidence type="ECO:0000313" key="2">
    <source>
        <dbReference type="Proteomes" id="UP000054092"/>
    </source>
</evidence>
<evidence type="ECO:0008006" key="3">
    <source>
        <dbReference type="Google" id="ProtNLM"/>
    </source>
</evidence>